<gene>
    <name evidence="2" type="ORF">EBBID32_29610</name>
</gene>
<evidence type="ECO:0000313" key="3">
    <source>
        <dbReference type="Proteomes" id="UP000013201"/>
    </source>
</evidence>
<dbReference type="SUPFAM" id="SSF54427">
    <property type="entry name" value="NTF2-like"/>
    <property type="match status" value="1"/>
</dbReference>
<dbReference type="AlphaFoldDB" id="N1MSG0"/>
<dbReference type="InterPro" id="IPR032710">
    <property type="entry name" value="NTF2-like_dom_sf"/>
</dbReference>
<organism evidence="2 3">
    <name type="scientific">Sphingobium indicum BiD32</name>
    <dbReference type="NCBI Taxonomy" id="1301087"/>
    <lineage>
        <taxon>Bacteria</taxon>
        <taxon>Pseudomonadati</taxon>
        <taxon>Pseudomonadota</taxon>
        <taxon>Alphaproteobacteria</taxon>
        <taxon>Sphingomonadales</taxon>
        <taxon>Sphingomonadaceae</taxon>
        <taxon>Sphingobium</taxon>
    </lineage>
</organism>
<accession>N1MSG0</accession>
<reference evidence="3" key="2">
    <citation type="submission" date="2013-04" db="EMBL/GenBank/DDBJ databases">
        <title>Bisphenol A degrading Sphingobium sp. strain BiD32.</title>
        <authorList>
            <person name="Nielsen J.L."/>
            <person name="Zhou N.A."/>
            <person name="Kjeldal H."/>
        </authorList>
    </citation>
    <scope>NUCLEOTIDE SEQUENCE [LARGE SCALE GENOMIC DNA]</scope>
    <source>
        <strain evidence="3">BiD32</strain>
    </source>
</reference>
<dbReference type="OrthoDB" id="7851780at2"/>
<feature type="domain" description="SnoaL-like" evidence="1">
    <location>
        <begin position="11"/>
        <end position="126"/>
    </location>
</feature>
<comment type="caution">
    <text evidence="2">The sequence shown here is derived from an EMBL/GenBank/DDBJ whole genome shotgun (WGS) entry which is preliminary data.</text>
</comment>
<dbReference type="Gene3D" id="3.10.450.50">
    <property type="match status" value="1"/>
</dbReference>
<evidence type="ECO:0000259" key="1">
    <source>
        <dbReference type="Pfam" id="PF13577"/>
    </source>
</evidence>
<dbReference type="InterPro" id="IPR037401">
    <property type="entry name" value="SnoaL-like"/>
</dbReference>
<name>N1MSG0_9SPHN</name>
<evidence type="ECO:0000313" key="2">
    <source>
        <dbReference type="EMBL" id="CCW18607.1"/>
    </source>
</evidence>
<dbReference type="Proteomes" id="UP000013201">
    <property type="component" value="Unassembled WGS sequence"/>
</dbReference>
<reference evidence="2 3" key="1">
    <citation type="submission" date="2013-03" db="EMBL/GenBank/DDBJ databases">
        <authorList>
            <person name="Le V."/>
        </authorList>
    </citation>
    <scope>NUCLEOTIDE SEQUENCE [LARGE SCALE GENOMIC DNA]</scope>
    <source>
        <strain evidence="2 3">BiD32</strain>
    </source>
</reference>
<keyword evidence="3" id="KW-1185">Reference proteome</keyword>
<proteinExistence type="predicted"/>
<protein>
    <recommendedName>
        <fullName evidence="1">SnoaL-like domain-containing protein</fullName>
    </recommendedName>
</protein>
<dbReference type="RefSeq" id="WP_006959421.1">
    <property type="nucleotide sequence ID" value="NZ_CAVK010000143.1"/>
</dbReference>
<dbReference type="Pfam" id="PF13577">
    <property type="entry name" value="SnoaL_4"/>
    <property type="match status" value="1"/>
</dbReference>
<dbReference type="EMBL" id="CAVK010000143">
    <property type="protein sequence ID" value="CCW18607.1"/>
    <property type="molecule type" value="Genomic_DNA"/>
</dbReference>
<sequence>MAAPDFAEWIAICELKARYCRLLDSKGWDGWAALFTPDFLLDATASGGPRIEGREAFVSSIRRSLEAAVTVHHVHMPEITMTGDEATAIWPMMDHLVWPDGRTLTGYGHYHDRYIRVGGNWLIAESRLTRLHMAMVPPLDTP</sequence>